<dbReference type="PANTHER" id="PTHR30627:SF1">
    <property type="entry name" value="PEPTIDOGLYCAN D,D-TRANSPEPTIDASE FTSI"/>
    <property type="match status" value="1"/>
</dbReference>
<proteinExistence type="predicted"/>
<dbReference type="InterPro" id="IPR050515">
    <property type="entry name" value="Beta-lactam/transpept"/>
</dbReference>
<dbReference type="SUPFAM" id="SSF56601">
    <property type="entry name" value="beta-lactamase/transpeptidase-like"/>
    <property type="match status" value="1"/>
</dbReference>
<dbReference type="SMART" id="SM00740">
    <property type="entry name" value="PASTA"/>
    <property type="match status" value="1"/>
</dbReference>
<evidence type="ECO:0000256" key="3">
    <source>
        <dbReference type="ARBA" id="ARBA00023136"/>
    </source>
</evidence>
<dbReference type="InterPro" id="IPR001460">
    <property type="entry name" value="PCN-bd_Tpept"/>
</dbReference>
<keyword evidence="4" id="KW-1133">Transmembrane helix</keyword>
<evidence type="ECO:0000256" key="2">
    <source>
        <dbReference type="ARBA" id="ARBA00022645"/>
    </source>
</evidence>
<dbReference type="Gene3D" id="3.90.1310.10">
    <property type="entry name" value="Penicillin-binding protein 2a (Domain 2)"/>
    <property type="match status" value="1"/>
</dbReference>
<dbReference type="Gene3D" id="3.30.10.20">
    <property type="match status" value="1"/>
</dbReference>
<dbReference type="Pfam" id="PF03717">
    <property type="entry name" value="PBP_dimer"/>
    <property type="match status" value="1"/>
</dbReference>
<keyword evidence="4" id="KW-0812">Transmembrane</keyword>
<organism evidence="6 7">
    <name type="scientific">Compostibacter hankyongensis</name>
    <dbReference type="NCBI Taxonomy" id="1007089"/>
    <lineage>
        <taxon>Bacteria</taxon>
        <taxon>Pseudomonadati</taxon>
        <taxon>Bacteroidota</taxon>
        <taxon>Chitinophagia</taxon>
        <taxon>Chitinophagales</taxon>
        <taxon>Chitinophagaceae</taxon>
        <taxon>Compostibacter</taxon>
    </lineage>
</organism>
<dbReference type="Pfam" id="PF03793">
    <property type="entry name" value="PASTA"/>
    <property type="match status" value="1"/>
</dbReference>
<protein>
    <submittedName>
        <fullName evidence="6">Penicillin-binding protein</fullName>
    </submittedName>
</protein>
<sequence>MDVKKDILWRVYLCYIGMLVFAALILVKIFTIQHVEGDYWRSMADSLHDRYVNTEADRGTIFSDDGRMLSTSIPYFDIRLDMQADGLVEKNGQRFKDNIDSLSISLSGLFKDKSSAAYKKILQQAYRKKDRYFLLKKEITFGEYAQLREFPLFRLGRNKSGMIAETKNKRINPFRLLANRTVGLWRENAQNVGLEATYNAYLKGRSGKRLMRRIAGGTYIPIEGYEIEPEDGKDIYTTLDVNIQDIAENALYNMVSGNEAEHGTCIVMEVKTGKIKAIANLGRQRDGSYWEDYNYALMTTEPGSTFKLATLISVLEDHLVTPETQINLHLGALRFGKRTVYDSEHHGKTWVSVKKAFALSSNVGFAQLAYLYKSDPMKFVTHLRRLQLDKRTGIDLHGEGRPVIKTPASSTWSATSLPWMGFGYEVLVSPLRVLTLYNAVANDGKLMKPYLVNTISEYGKVIKEFHPTVVEKICSDTILHQVQDVVRSVVTEGTAHSTFKDAPYTLAGKTGTALVANGRRGYADHIYQSTFVGYFPAEHPVYSCIVVIKNKPHAARYYGASVAAPVFKEVADKLYAMDIEHHQPMPLQPHFDSLMPVKYGYTRDLENILEKLNLPFAVAGKNPVWSRAATAAKNVQLQPLVIRQGTVPDVTGMGLKDALYLLESAGLQVQIEGMGKVLHQSIEPGARINTGSRITIALG</sequence>
<dbReference type="EMBL" id="BAABFN010000001">
    <property type="protein sequence ID" value="GAA4303435.1"/>
    <property type="molecule type" value="Genomic_DNA"/>
</dbReference>
<evidence type="ECO:0000313" key="6">
    <source>
        <dbReference type="EMBL" id="GAA4303435.1"/>
    </source>
</evidence>
<dbReference type="SUPFAM" id="SSF54184">
    <property type="entry name" value="Penicillin-binding protein 2x (pbp-2x), c-terminal domain"/>
    <property type="match status" value="1"/>
</dbReference>
<keyword evidence="2" id="KW-0121">Carboxypeptidase</keyword>
<dbReference type="InterPro" id="IPR012338">
    <property type="entry name" value="Beta-lactam/transpept-like"/>
</dbReference>
<name>A0ABP8FGS4_9BACT</name>
<evidence type="ECO:0000313" key="7">
    <source>
        <dbReference type="Proteomes" id="UP001501207"/>
    </source>
</evidence>
<comment type="subcellular location">
    <subcellularLocation>
        <location evidence="1">Membrane</location>
    </subcellularLocation>
</comment>
<keyword evidence="2" id="KW-0645">Protease</keyword>
<dbReference type="PANTHER" id="PTHR30627">
    <property type="entry name" value="PEPTIDOGLYCAN D,D-TRANSPEPTIDASE"/>
    <property type="match status" value="1"/>
</dbReference>
<evidence type="ECO:0000256" key="4">
    <source>
        <dbReference type="SAM" id="Phobius"/>
    </source>
</evidence>
<dbReference type="Pfam" id="PF00905">
    <property type="entry name" value="Transpeptidase"/>
    <property type="match status" value="1"/>
</dbReference>
<dbReference type="Gene3D" id="3.40.710.10">
    <property type="entry name" value="DD-peptidase/beta-lactamase superfamily"/>
    <property type="match status" value="1"/>
</dbReference>
<dbReference type="InterPro" id="IPR036138">
    <property type="entry name" value="PBP_dimer_sf"/>
</dbReference>
<dbReference type="SUPFAM" id="SSF56519">
    <property type="entry name" value="Penicillin binding protein dimerisation domain"/>
    <property type="match status" value="1"/>
</dbReference>
<accession>A0ABP8FGS4</accession>
<dbReference type="InterPro" id="IPR005311">
    <property type="entry name" value="PBP_dimer"/>
</dbReference>
<feature type="transmembrane region" description="Helical" evidence="4">
    <location>
        <begin position="12"/>
        <end position="32"/>
    </location>
</feature>
<reference evidence="7" key="1">
    <citation type="journal article" date="2019" name="Int. J. Syst. Evol. Microbiol.">
        <title>The Global Catalogue of Microorganisms (GCM) 10K type strain sequencing project: providing services to taxonomists for standard genome sequencing and annotation.</title>
        <authorList>
            <consortium name="The Broad Institute Genomics Platform"/>
            <consortium name="The Broad Institute Genome Sequencing Center for Infectious Disease"/>
            <person name="Wu L."/>
            <person name="Ma J."/>
        </authorList>
    </citation>
    <scope>NUCLEOTIDE SEQUENCE [LARGE SCALE GENOMIC DNA]</scope>
    <source>
        <strain evidence="7">JCM 17664</strain>
    </source>
</reference>
<dbReference type="InterPro" id="IPR005543">
    <property type="entry name" value="PASTA_dom"/>
</dbReference>
<comment type="caution">
    <text evidence="6">The sequence shown here is derived from an EMBL/GenBank/DDBJ whole genome shotgun (WGS) entry which is preliminary data.</text>
</comment>
<evidence type="ECO:0000256" key="1">
    <source>
        <dbReference type="ARBA" id="ARBA00004370"/>
    </source>
</evidence>
<dbReference type="Proteomes" id="UP001501207">
    <property type="component" value="Unassembled WGS sequence"/>
</dbReference>
<keyword evidence="2" id="KW-0378">Hydrolase</keyword>
<feature type="domain" description="PASTA" evidence="5">
    <location>
        <begin position="641"/>
        <end position="699"/>
    </location>
</feature>
<dbReference type="Gene3D" id="3.30.450.330">
    <property type="match status" value="1"/>
</dbReference>
<dbReference type="PROSITE" id="PS51178">
    <property type="entry name" value="PASTA"/>
    <property type="match status" value="1"/>
</dbReference>
<dbReference type="CDD" id="cd06575">
    <property type="entry name" value="PASTA_Pbp2x-like_2"/>
    <property type="match status" value="1"/>
</dbReference>
<evidence type="ECO:0000259" key="5">
    <source>
        <dbReference type="PROSITE" id="PS51178"/>
    </source>
</evidence>
<dbReference type="RefSeq" id="WP_344975366.1">
    <property type="nucleotide sequence ID" value="NZ_BAABFN010000001.1"/>
</dbReference>
<gene>
    <name evidence="6" type="ORF">GCM10023143_06850</name>
</gene>
<keyword evidence="7" id="KW-1185">Reference proteome</keyword>
<keyword evidence="3 4" id="KW-0472">Membrane</keyword>